<dbReference type="SUPFAM" id="SSF53850">
    <property type="entry name" value="Periplasmic binding protein-like II"/>
    <property type="match status" value="1"/>
</dbReference>
<reference evidence="2 3" key="1">
    <citation type="submission" date="2016-10" db="EMBL/GenBank/DDBJ databases">
        <authorList>
            <person name="de Groot N.N."/>
        </authorList>
    </citation>
    <scope>NUCLEOTIDE SEQUENCE [LARGE SCALE GENOMIC DNA]</scope>
    <source>
        <strain evidence="2 3">DSM 43794</strain>
    </source>
</reference>
<evidence type="ECO:0000313" key="2">
    <source>
        <dbReference type="EMBL" id="SDQ32611.1"/>
    </source>
</evidence>
<sequence>MAIAVLLGVAAFVIVNRDRGCGEDTLALHVTASPDIQPAITEIADGYNRTERRVDGRCVQVTVKKEEAPSVANAISGSGATSAEGIPDLWIPDSGLWLGQLRAKGVQVPEPAGSIARSPIVLVAPSSAVDDLRRTLDEVSWAGLVAAANVAAPDGPGKKIRVLAPDPLQNAAGLGALLAASGVLREADQEDQLIGALKRLSRSLARSPDALLASHQVRSRRAPLGVASEHDVWVYNTTEKPTDPIMPLYPVEGTLNLDYPAVIMTRDAALVKAAEDFVDRLAAPPSQAALRAAGFRTAGGKADPALTAADGFAAEAPDSLPDPSPNAVASMTQSWSRLNLGTRLLALYDVSGTMALPVPGTGADRMRVISQIAAEGLKLFPPDSEIGAWEFSTHMDGQGVDYVEKVPVGPLSEEVNGVLRRDLLQRHLAGIKAKPTGDTGLNDTLAAAYERMTEEYQPDKINTLLVLTDGAGNDDPDGGLSDAELLNKLQSMYDETKPVSILIIAFGPDAPKGRKTMDRLVKATGGELFIAKDVLEVRKFFLEGMKRRLCSPHCDS</sequence>
<dbReference type="SUPFAM" id="SSF53300">
    <property type="entry name" value="vWA-like"/>
    <property type="match status" value="1"/>
</dbReference>
<dbReference type="InterPro" id="IPR002035">
    <property type="entry name" value="VWF_A"/>
</dbReference>
<dbReference type="PROSITE" id="PS50234">
    <property type="entry name" value="VWFA"/>
    <property type="match status" value="1"/>
</dbReference>
<feature type="domain" description="VWFA" evidence="1">
    <location>
        <begin position="343"/>
        <end position="545"/>
    </location>
</feature>
<proteinExistence type="predicted"/>
<dbReference type="AlphaFoldDB" id="A0A1H0ZZD6"/>
<protein>
    <submittedName>
        <fullName evidence="2">ABC-type molybdate transport system, substrate-binding protein</fullName>
    </submittedName>
</protein>
<gene>
    <name evidence="2" type="ORF">SAMN04489764_0223</name>
</gene>
<dbReference type="Gene3D" id="3.40.50.410">
    <property type="entry name" value="von Willebrand factor, type A domain"/>
    <property type="match status" value="1"/>
</dbReference>
<dbReference type="InterPro" id="IPR036465">
    <property type="entry name" value="vWFA_dom_sf"/>
</dbReference>
<organism evidence="2 3">
    <name type="scientific">Thermostaphylospora chromogena</name>
    <dbReference type="NCBI Taxonomy" id="35622"/>
    <lineage>
        <taxon>Bacteria</taxon>
        <taxon>Bacillati</taxon>
        <taxon>Actinomycetota</taxon>
        <taxon>Actinomycetes</taxon>
        <taxon>Streptosporangiales</taxon>
        <taxon>Thermomonosporaceae</taxon>
        <taxon>Thermostaphylospora</taxon>
    </lineage>
</organism>
<name>A0A1H0ZZD6_9ACTN</name>
<evidence type="ECO:0000313" key="3">
    <source>
        <dbReference type="Proteomes" id="UP000217103"/>
    </source>
</evidence>
<dbReference type="STRING" id="35622.SAMN04489764_0223"/>
<dbReference type="EMBL" id="FNKK01000002">
    <property type="protein sequence ID" value="SDQ32611.1"/>
    <property type="molecule type" value="Genomic_DNA"/>
</dbReference>
<dbReference type="SMART" id="SM00327">
    <property type="entry name" value="VWA"/>
    <property type="match status" value="1"/>
</dbReference>
<evidence type="ECO:0000259" key="1">
    <source>
        <dbReference type="PROSITE" id="PS50234"/>
    </source>
</evidence>
<keyword evidence="3" id="KW-1185">Reference proteome</keyword>
<dbReference type="RefSeq" id="WP_242658999.1">
    <property type="nucleotide sequence ID" value="NZ_FNKK01000002.1"/>
</dbReference>
<dbReference type="Proteomes" id="UP000217103">
    <property type="component" value="Unassembled WGS sequence"/>
</dbReference>
<dbReference type="Pfam" id="PF13531">
    <property type="entry name" value="SBP_bac_11"/>
    <property type="match status" value="1"/>
</dbReference>
<accession>A0A1H0ZZD6</accession>